<comment type="caution">
    <text evidence="6">The sequence shown here is derived from an EMBL/GenBank/DDBJ whole genome shotgun (WGS) entry which is preliminary data.</text>
</comment>
<dbReference type="InterPro" id="IPR028082">
    <property type="entry name" value="Peripla_BP_I"/>
</dbReference>
<dbReference type="GO" id="GO:0000976">
    <property type="term" value="F:transcription cis-regulatory region binding"/>
    <property type="evidence" value="ECO:0007669"/>
    <property type="project" value="TreeGrafter"/>
</dbReference>
<dbReference type="CDD" id="cd01392">
    <property type="entry name" value="HTH_LacI"/>
    <property type="match status" value="1"/>
</dbReference>
<dbReference type="GO" id="GO:0003700">
    <property type="term" value="F:DNA-binding transcription factor activity"/>
    <property type="evidence" value="ECO:0007669"/>
    <property type="project" value="TreeGrafter"/>
</dbReference>
<reference evidence="6 7" key="1">
    <citation type="submission" date="2011-12" db="EMBL/GenBank/DDBJ databases">
        <title>Whole genome shotgun sequence of Arthrobacter globiformis NBRC 12137.</title>
        <authorList>
            <person name="Miyazawa S."/>
            <person name="Hosoyama A."/>
            <person name="Tsuchikane K."/>
            <person name="Katsumata H."/>
            <person name="Yamazaki S."/>
            <person name="Fujita N."/>
        </authorList>
    </citation>
    <scope>NUCLEOTIDE SEQUENCE [LARGE SCALE GENOMIC DNA]</scope>
    <source>
        <strain evidence="6 7">NBRC 12137</strain>
    </source>
</reference>
<organism evidence="6 7">
    <name type="scientific">Arthrobacter globiformis (strain ATCC 8010 / DSM 20124 / JCM 1332 / NBRC 12137 / NCIMB 8907 / NRRL B-2979 / 168)</name>
    <dbReference type="NCBI Taxonomy" id="1077972"/>
    <lineage>
        <taxon>Bacteria</taxon>
        <taxon>Bacillati</taxon>
        <taxon>Actinomycetota</taxon>
        <taxon>Actinomycetes</taxon>
        <taxon>Micrococcales</taxon>
        <taxon>Micrococcaceae</taxon>
        <taxon>Arthrobacter</taxon>
    </lineage>
</organism>
<dbReference type="InterPro" id="IPR001761">
    <property type="entry name" value="Peripla_BP/Lac1_sug-bd_dom"/>
</dbReference>
<feature type="domain" description="HTH lacI-type" evidence="5">
    <location>
        <begin position="50"/>
        <end position="104"/>
    </location>
</feature>
<evidence type="ECO:0000256" key="2">
    <source>
        <dbReference type="ARBA" id="ARBA00023015"/>
    </source>
</evidence>
<name>H0QKA8_ARTG1</name>
<dbReference type="PROSITE" id="PS50932">
    <property type="entry name" value="HTH_LACI_2"/>
    <property type="match status" value="1"/>
</dbReference>
<evidence type="ECO:0000256" key="1">
    <source>
        <dbReference type="ARBA" id="ARBA00022491"/>
    </source>
</evidence>
<accession>H0QKA8</accession>
<evidence type="ECO:0000256" key="4">
    <source>
        <dbReference type="ARBA" id="ARBA00023163"/>
    </source>
</evidence>
<dbReference type="Gene3D" id="3.40.50.2300">
    <property type="match status" value="2"/>
</dbReference>
<evidence type="ECO:0000256" key="3">
    <source>
        <dbReference type="ARBA" id="ARBA00023125"/>
    </source>
</evidence>
<keyword evidence="7" id="KW-1185">Reference proteome</keyword>
<gene>
    <name evidence="6" type="ORF">ARGLB_037_01990</name>
</gene>
<evidence type="ECO:0000259" key="5">
    <source>
        <dbReference type="PROSITE" id="PS50932"/>
    </source>
</evidence>
<dbReference type="InterPro" id="IPR010982">
    <property type="entry name" value="Lambda_DNA-bd_dom_sf"/>
</dbReference>
<dbReference type="PANTHER" id="PTHR30146">
    <property type="entry name" value="LACI-RELATED TRANSCRIPTIONAL REPRESSOR"/>
    <property type="match status" value="1"/>
</dbReference>
<keyword evidence="1" id="KW-0678">Repressor</keyword>
<dbReference type="eggNOG" id="COG1609">
    <property type="taxonomic scope" value="Bacteria"/>
</dbReference>
<proteinExistence type="predicted"/>
<keyword evidence="2" id="KW-0805">Transcription regulation</keyword>
<dbReference type="CDD" id="cd06267">
    <property type="entry name" value="PBP1_LacI_sugar_binding-like"/>
    <property type="match status" value="1"/>
</dbReference>
<dbReference type="Gene3D" id="1.10.260.40">
    <property type="entry name" value="lambda repressor-like DNA-binding domains"/>
    <property type="match status" value="1"/>
</dbReference>
<sequence>MKLLLSPVSVPTIETGLTSIARNVAELTGRVNSPLGKVNMSSDGARRRDVTVADVAKAAQVSKAQAARALGNYGAVSDDVRERVLAAAEELEYRPNELARSMNTGKSHTIGVVVGDIENPHFGLATRGITDTAKKSGFNVILINTDENTAAEMDAVRVLLDKRVDGLIVAPASSVETEHLRRVHESGRPLVLLDRSADRLAVETVAVDMAAISYESTRYLLDAGHRRVAFISTLRTDAGYSVEMRLDSSQISDRIEGMRRAFADAGCEFPEDLVRLNAGDAGSIRSLTREVLLGADPATAVVASDGLIALSVVEAIQEMRLRIPDDVSFLMYDDFAWTRLTTPPLTVVAQPVYEMGAAAASALIRQIEGRPPVAPAPEFQAALVRRGSVGPVPVAVPAP</sequence>
<evidence type="ECO:0000313" key="6">
    <source>
        <dbReference type="EMBL" id="GAB13348.1"/>
    </source>
</evidence>
<evidence type="ECO:0000313" key="7">
    <source>
        <dbReference type="Proteomes" id="UP000003828"/>
    </source>
</evidence>
<dbReference type="SUPFAM" id="SSF47413">
    <property type="entry name" value="lambda repressor-like DNA-binding domains"/>
    <property type="match status" value="1"/>
</dbReference>
<dbReference type="Proteomes" id="UP000003828">
    <property type="component" value="Unassembled WGS sequence"/>
</dbReference>
<dbReference type="InterPro" id="IPR000843">
    <property type="entry name" value="HTH_LacI"/>
</dbReference>
<dbReference type="Pfam" id="PF00356">
    <property type="entry name" value="LacI"/>
    <property type="match status" value="1"/>
</dbReference>
<dbReference type="SUPFAM" id="SSF53822">
    <property type="entry name" value="Periplasmic binding protein-like I"/>
    <property type="match status" value="1"/>
</dbReference>
<dbReference type="Pfam" id="PF00532">
    <property type="entry name" value="Peripla_BP_1"/>
    <property type="match status" value="1"/>
</dbReference>
<keyword evidence="4" id="KW-0804">Transcription</keyword>
<dbReference type="EMBL" id="BAEG01000037">
    <property type="protein sequence ID" value="GAB13348.1"/>
    <property type="molecule type" value="Genomic_DNA"/>
</dbReference>
<dbReference type="AlphaFoldDB" id="H0QKA8"/>
<dbReference type="SMART" id="SM00354">
    <property type="entry name" value="HTH_LACI"/>
    <property type="match status" value="1"/>
</dbReference>
<dbReference type="PANTHER" id="PTHR30146:SF148">
    <property type="entry name" value="HTH-TYPE TRANSCRIPTIONAL REPRESSOR PURR-RELATED"/>
    <property type="match status" value="1"/>
</dbReference>
<keyword evidence="3" id="KW-0238">DNA-binding</keyword>
<dbReference type="STRING" id="1077972.ARGLB_037_01990"/>
<protein>
    <submittedName>
        <fullName evidence="6">Putative LacI family transcriptional regulator</fullName>
    </submittedName>
</protein>